<name>A0A6J4M4Y4_9ACTN</name>
<dbReference type="EMBL" id="CADCUF010000254">
    <property type="protein sequence ID" value="CAA9350302.1"/>
    <property type="molecule type" value="Genomic_DNA"/>
</dbReference>
<feature type="region of interest" description="Disordered" evidence="1">
    <location>
        <begin position="1"/>
        <end position="84"/>
    </location>
</feature>
<evidence type="ECO:0000256" key="1">
    <source>
        <dbReference type="SAM" id="MobiDB-lite"/>
    </source>
</evidence>
<accession>A0A6J4M4Y4</accession>
<proteinExistence type="predicted"/>
<sequence length="84" mass="10137">DLHHHHQRRHRPGHLRRRRRLPRPCRRARHDRPHGRPQQVRRPPHHGGAPRLLLLRRTRLAPSRRTRCVRPDHPGSPHLESTDV</sequence>
<feature type="non-terminal residue" evidence="2">
    <location>
        <position position="84"/>
    </location>
</feature>
<dbReference type="AlphaFoldDB" id="A0A6J4M4Y4"/>
<feature type="compositionally biased region" description="Basic residues" evidence="1">
    <location>
        <begin position="54"/>
        <end position="68"/>
    </location>
</feature>
<feature type="non-terminal residue" evidence="2">
    <location>
        <position position="1"/>
    </location>
</feature>
<evidence type="ECO:0000313" key="2">
    <source>
        <dbReference type="EMBL" id="CAA9350302.1"/>
    </source>
</evidence>
<feature type="compositionally biased region" description="Basic residues" evidence="1">
    <location>
        <begin position="1"/>
        <end position="35"/>
    </location>
</feature>
<reference evidence="2" key="1">
    <citation type="submission" date="2020-02" db="EMBL/GenBank/DDBJ databases">
        <authorList>
            <person name="Meier V. D."/>
        </authorList>
    </citation>
    <scope>NUCLEOTIDE SEQUENCE</scope>
    <source>
        <strain evidence="2">AVDCRST_MAG24</strain>
    </source>
</reference>
<gene>
    <name evidence="2" type="ORF">AVDCRST_MAG24-1753</name>
</gene>
<protein>
    <submittedName>
        <fullName evidence="2">Uncharacterized protein</fullName>
    </submittedName>
</protein>
<organism evidence="2">
    <name type="scientific">uncultured Nocardioidaceae bacterium</name>
    <dbReference type="NCBI Taxonomy" id="253824"/>
    <lineage>
        <taxon>Bacteria</taxon>
        <taxon>Bacillati</taxon>
        <taxon>Actinomycetota</taxon>
        <taxon>Actinomycetes</taxon>
        <taxon>Propionibacteriales</taxon>
        <taxon>Nocardioidaceae</taxon>
        <taxon>environmental samples</taxon>
    </lineage>
</organism>